<dbReference type="EMBL" id="CP001291">
    <property type="protein sequence ID" value="ACK71618.1"/>
    <property type="molecule type" value="Genomic_DNA"/>
</dbReference>
<dbReference type="eggNOG" id="ENOG5032GWZ">
    <property type="taxonomic scope" value="Bacteria"/>
</dbReference>
<evidence type="ECO:0000313" key="2">
    <source>
        <dbReference type="Proteomes" id="UP000002384"/>
    </source>
</evidence>
<dbReference type="STRING" id="65393.PCC7424_3218"/>
<dbReference type="NCBIfam" id="TIGR03831">
    <property type="entry name" value="YgiT_finger"/>
    <property type="match status" value="1"/>
</dbReference>
<sequence>MNKCYVCGSSCFHEKLVNEIFEINGKYVLVENIPAKVCSIG</sequence>
<dbReference type="Proteomes" id="UP000002384">
    <property type="component" value="Chromosome"/>
</dbReference>
<organism evidence="1 2">
    <name type="scientific">Gloeothece citriformis (strain PCC 7424)</name>
    <name type="common">Cyanothece sp. (strain PCC 7424)</name>
    <dbReference type="NCBI Taxonomy" id="65393"/>
    <lineage>
        <taxon>Bacteria</taxon>
        <taxon>Bacillati</taxon>
        <taxon>Cyanobacteriota</taxon>
        <taxon>Cyanophyceae</taxon>
        <taxon>Oscillatoriophycideae</taxon>
        <taxon>Chroococcales</taxon>
        <taxon>Aphanothecaceae</taxon>
        <taxon>Gloeothece</taxon>
        <taxon>Gloeothece citriformis</taxon>
    </lineage>
</organism>
<proteinExistence type="predicted"/>
<dbReference type="HOGENOM" id="CLU_3268884_0_0_3"/>
<dbReference type="AlphaFoldDB" id="B7KCR7"/>
<dbReference type="KEGG" id="cyc:PCC7424_3218"/>
<dbReference type="RefSeq" id="WP_015955215.1">
    <property type="nucleotide sequence ID" value="NC_011729.1"/>
</dbReference>
<dbReference type="InterPro" id="IPR022453">
    <property type="entry name" value="Znf_MqsA-type"/>
</dbReference>
<accession>B7KCR7</accession>
<protein>
    <submittedName>
        <fullName evidence="1">Uncharacterized protein</fullName>
    </submittedName>
</protein>
<gene>
    <name evidence="1" type="ordered locus">PCC7424_3218</name>
</gene>
<name>B7KCR7_GLOC7</name>
<keyword evidence="2" id="KW-1185">Reference proteome</keyword>
<evidence type="ECO:0000313" key="1">
    <source>
        <dbReference type="EMBL" id="ACK71618.1"/>
    </source>
</evidence>
<reference evidence="2" key="1">
    <citation type="journal article" date="2011" name="MBio">
        <title>Novel metabolic attributes of the genus Cyanothece, comprising a group of unicellular nitrogen-fixing Cyanobacteria.</title>
        <authorList>
            <person name="Bandyopadhyay A."/>
            <person name="Elvitigala T."/>
            <person name="Welsh E."/>
            <person name="Stockel J."/>
            <person name="Liberton M."/>
            <person name="Min H."/>
            <person name="Sherman L.A."/>
            <person name="Pakrasi H.B."/>
        </authorList>
    </citation>
    <scope>NUCLEOTIDE SEQUENCE [LARGE SCALE GENOMIC DNA]</scope>
    <source>
        <strain evidence="2">PCC 7424</strain>
    </source>
</reference>